<evidence type="ECO:0000313" key="1">
    <source>
        <dbReference type="EMBL" id="QJA43614.1"/>
    </source>
</evidence>
<name>A0A6H1Z7S6_9ZZZZ</name>
<reference evidence="1" key="1">
    <citation type="submission" date="2020-03" db="EMBL/GenBank/DDBJ databases">
        <title>The deep terrestrial virosphere.</title>
        <authorList>
            <person name="Holmfeldt K."/>
            <person name="Nilsson E."/>
            <person name="Simone D."/>
            <person name="Lopez-Fernandez M."/>
            <person name="Wu X."/>
            <person name="de Brujin I."/>
            <person name="Lundin D."/>
            <person name="Andersson A."/>
            <person name="Bertilsson S."/>
            <person name="Dopson M."/>
        </authorList>
    </citation>
    <scope>NUCLEOTIDE SEQUENCE</scope>
    <source>
        <strain evidence="4">MM415A00447</strain>
        <strain evidence="3">MM415B00439</strain>
        <strain evidence="2">TM448A00343</strain>
        <strain evidence="1">TM448B00310</strain>
    </source>
</reference>
<dbReference type="EMBL" id="MT144609">
    <property type="protein sequence ID" value="QJA43614.1"/>
    <property type="molecule type" value="Genomic_DNA"/>
</dbReference>
<accession>A0A6H1Z7S6</accession>
<evidence type="ECO:0000313" key="3">
    <source>
        <dbReference type="EMBL" id="QJA65061.1"/>
    </source>
</evidence>
<evidence type="ECO:0000313" key="2">
    <source>
        <dbReference type="EMBL" id="QJA46266.1"/>
    </source>
</evidence>
<proteinExistence type="predicted"/>
<dbReference type="AlphaFoldDB" id="A0A6H1Z7S6"/>
<protein>
    <submittedName>
        <fullName evidence="1">Uncharacterized protein</fullName>
    </submittedName>
</protein>
<sequence length="61" mass="6631">MIIRCAWCKSVTGNKPPFGGRYDNEVTDGICDDCLEKYFGGEVKNGKEKSPEEAQDGGTGE</sequence>
<organism evidence="1">
    <name type="scientific">viral metagenome</name>
    <dbReference type="NCBI Taxonomy" id="1070528"/>
    <lineage>
        <taxon>unclassified sequences</taxon>
        <taxon>metagenomes</taxon>
        <taxon>organismal metagenomes</taxon>
    </lineage>
</organism>
<dbReference type="EMBL" id="MT144006">
    <property type="protein sequence ID" value="QJA46266.1"/>
    <property type="molecule type" value="Genomic_DNA"/>
</dbReference>
<evidence type="ECO:0000313" key="4">
    <source>
        <dbReference type="EMBL" id="QJA82068.1"/>
    </source>
</evidence>
<dbReference type="EMBL" id="MT142478">
    <property type="protein sequence ID" value="QJA82068.1"/>
    <property type="molecule type" value="Genomic_DNA"/>
</dbReference>
<dbReference type="EMBL" id="MT141531">
    <property type="protein sequence ID" value="QJA65061.1"/>
    <property type="molecule type" value="Genomic_DNA"/>
</dbReference>
<gene>
    <name evidence="4" type="ORF">MM415A00447_0014</name>
    <name evidence="3" type="ORF">MM415B00439_0017</name>
    <name evidence="2" type="ORF">TM448A00343_0018</name>
    <name evidence="1" type="ORF">TM448B00310_0051</name>
</gene>